<dbReference type="RefSeq" id="WP_114592001.1">
    <property type="nucleotide sequence ID" value="NZ_CP031165.1"/>
</dbReference>
<reference evidence="5 6" key="1">
    <citation type="submission" date="2018-09" db="EMBL/GenBank/DDBJ databases">
        <title>Complete genome sequence of Euzebya sp. DY32-46 isolated from seawater of Pacific Ocean.</title>
        <authorList>
            <person name="Xu L."/>
            <person name="Wu Y.-H."/>
            <person name="Xu X.-W."/>
        </authorList>
    </citation>
    <scope>NUCLEOTIDE SEQUENCE [LARGE SCALE GENOMIC DNA]</scope>
    <source>
        <strain evidence="5 6">DY32-46</strain>
    </source>
</reference>
<dbReference type="GO" id="GO:0004556">
    <property type="term" value="F:alpha-amylase activity"/>
    <property type="evidence" value="ECO:0007669"/>
    <property type="project" value="TreeGrafter"/>
</dbReference>
<evidence type="ECO:0000259" key="4">
    <source>
        <dbReference type="SMART" id="SM00642"/>
    </source>
</evidence>
<keyword evidence="3" id="KW-0326">Glycosidase</keyword>
<evidence type="ECO:0000313" key="5">
    <source>
        <dbReference type="EMBL" id="AXV07526.1"/>
    </source>
</evidence>
<keyword evidence="6" id="KW-1185">Reference proteome</keyword>
<dbReference type="Gene3D" id="3.20.20.80">
    <property type="entry name" value="Glycosidases"/>
    <property type="match status" value="2"/>
</dbReference>
<dbReference type="Gene3D" id="3.90.400.10">
    <property type="entry name" value="Oligo-1,6-glucosidase, Domain 2"/>
    <property type="match status" value="1"/>
</dbReference>
<dbReference type="InterPro" id="IPR017853">
    <property type="entry name" value="GH"/>
</dbReference>
<dbReference type="FunFam" id="3.90.400.10:FF:000002">
    <property type="entry name" value="Sucrose isomerase"/>
    <property type="match status" value="1"/>
</dbReference>
<dbReference type="EMBL" id="CP031165">
    <property type="protein sequence ID" value="AXV07526.1"/>
    <property type="molecule type" value="Genomic_DNA"/>
</dbReference>
<dbReference type="Pfam" id="PF00128">
    <property type="entry name" value="Alpha-amylase"/>
    <property type="match status" value="1"/>
</dbReference>
<keyword evidence="2" id="KW-0378">Hydrolase</keyword>
<evidence type="ECO:0000256" key="1">
    <source>
        <dbReference type="ARBA" id="ARBA00008061"/>
    </source>
</evidence>
<dbReference type="PANTHER" id="PTHR10357">
    <property type="entry name" value="ALPHA-AMYLASE FAMILY MEMBER"/>
    <property type="match status" value="1"/>
</dbReference>
<gene>
    <name evidence="5" type="ORF">DVS28_a2847</name>
</gene>
<dbReference type="InterPro" id="IPR045857">
    <property type="entry name" value="O16G_dom_2"/>
</dbReference>
<proteinExistence type="inferred from homology"/>
<dbReference type="PANTHER" id="PTHR10357:SF179">
    <property type="entry name" value="NEUTRAL AND BASIC AMINO ACID TRANSPORT PROTEIN RBAT"/>
    <property type="match status" value="1"/>
</dbReference>
<evidence type="ECO:0000313" key="6">
    <source>
        <dbReference type="Proteomes" id="UP000264006"/>
    </source>
</evidence>
<dbReference type="Proteomes" id="UP000264006">
    <property type="component" value="Chromosome"/>
</dbReference>
<accession>A0A346XZ79</accession>
<feature type="domain" description="Glycosyl hydrolase family 13 catalytic" evidence="4">
    <location>
        <begin position="15"/>
        <end position="398"/>
    </location>
</feature>
<dbReference type="InterPro" id="IPR006047">
    <property type="entry name" value="GH13_cat_dom"/>
</dbReference>
<organism evidence="5 6">
    <name type="scientific">Euzebya pacifica</name>
    <dbReference type="NCBI Taxonomy" id="1608957"/>
    <lineage>
        <taxon>Bacteria</taxon>
        <taxon>Bacillati</taxon>
        <taxon>Actinomycetota</taxon>
        <taxon>Nitriliruptoria</taxon>
        <taxon>Euzebyales</taxon>
    </lineage>
</organism>
<evidence type="ECO:0000256" key="2">
    <source>
        <dbReference type="ARBA" id="ARBA00022801"/>
    </source>
</evidence>
<evidence type="ECO:0000256" key="3">
    <source>
        <dbReference type="ARBA" id="ARBA00023295"/>
    </source>
</evidence>
<dbReference type="SMART" id="SM00642">
    <property type="entry name" value="Aamy"/>
    <property type="match status" value="1"/>
</dbReference>
<protein>
    <submittedName>
        <fullName evidence="5">Alpha-glucosidase</fullName>
    </submittedName>
</protein>
<comment type="similarity">
    <text evidence="1">Belongs to the glycosyl hydrolase 13 family.</text>
</comment>
<sequence>MTSIDRWWLREVGYEVYIRSFGDSDGDGVGDLQGVIDHLDDLAWLGVGVVWLTPCTKSPMRDHGYDVSDFRSVAEEFGDDETYRRLCREAARRGMRILTDLVPNHTSSEHPWFLDARSSRDSERREDYLWADPGPDGGPPNNWVSHFGGPAWTLDEATGQYWCHLFLPEQPDLNWRSERVRQEFDGILRHWIGEGSSGFRLDVAHALTKHPDFPDLPPAPEDADRFMGREFENLEHRYDLDQPDNTRVHRRWRQVADPLGALLLGEIYVLEPDRLRRYLDPDDGLHLGFWFPPLHIEWTPTTVRAVVADAVSLPPNKLAWITGTHDRPRAASRYGGGEDGRRRALTMQLLQWGLPGMPWLYQGEELGLDNATLALEEMHDPFALRNPEKAFMSRDLARTPMPWAPGEGMGFTDGCTPWLPFGGRGPEETWAVQREDEGSWLHTWRRLIAAWRGLPELPDDVDLAGAGAVVDYRRGALRVVANPGVEEVAVTVDTPSTVTFHRDRAVDGQPVAAGEQVVLPGGDGIWLLEG</sequence>
<dbReference type="GO" id="GO:0009313">
    <property type="term" value="P:oligosaccharide catabolic process"/>
    <property type="evidence" value="ECO:0007669"/>
    <property type="project" value="TreeGrafter"/>
</dbReference>
<dbReference type="AlphaFoldDB" id="A0A346XZ79"/>
<name>A0A346XZ79_9ACTN</name>
<dbReference type="KEGG" id="euz:DVS28_a2847"/>
<dbReference type="OrthoDB" id="9043248at2"/>
<dbReference type="SUPFAM" id="SSF51445">
    <property type="entry name" value="(Trans)glycosidases"/>
    <property type="match status" value="1"/>
</dbReference>